<comment type="subcellular location">
    <subcellularLocation>
        <location evidence="11">Cell membrane</location>
        <topology evidence="11">Multi-pass membrane protein</topology>
    </subcellularLocation>
    <subcellularLocation>
        <location evidence="1">Membrane</location>
        <topology evidence="1">Multi-pass membrane protein</topology>
    </subcellularLocation>
</comment>
<evidence type="ECO:0000313" key="12">
    <source>
        <dbReference type="EMBL" id="MBP2256079.1"/>
    </source>
</evidence>
<dbReference type="PANTHER" id="PTHR35457">
    <property type="entry name" value="HEME A SYNTHASE"/>
    <property type="match status" value="1"/>
</dbReference>
<feature type="binding site" description="axial binding residue" evidence="11">
    <location>
        <position position="278"/>
    </location>
    <ligand>
        <name>heme</name>
        <dbReference type="ChEBI" id="CHEBI:30413"/>
    </ligand>
    <ligandPart>
        <name>Fe</name>
        <dbReference type="ChEBI" id="CHEBI:18248"/>
    </ligandPart>
</feature>
<feature type="transmembrane region" description="Helical" evidence="11">
    <location>
        <begin position="244"/>
        <end position="267"/>
    </location>
</feature>
<evidence type="ECO:0000256" key="7">
    <source>
        <dbReference type="ARBA" id="ARBA00023004"/>
    </source>
</evidence>
<dbReference type="PANTHER" id="PTHR35457:SF1">
    <property type="entry name" value="HEME A SYNTHASE"/>
    <property type="match status" value="1"/>
</dbReference>
<keyword evidence="9 11" id="KW-0472">Membrane</keyword>
<comment type="subunit">
    <text evidence="11">Interacts with CtaB.</text>
</comment>
<proteinExistence type="inferred from homology"/>
<feature type="transmembrane region" description="Helical" evidence="11">
    <location>
        <begin position="63"/>
        <end position="80"/>
    </location>
</feature>
<keyword evidence="2 11" id="KW-1003">Cell membrane</keyword>
<keyword evidence="10" id="KW-1015">Disulfide bond</keyword>
<evidence type="ECO:0000256" key="2">
    <source>
        <dbReference type="ARBA" id="ARBA00022475"/>
    </source>
</evidence>
<dbReference type="HAMAP" id="MF_01664">
    <property type="entry name" value="HemeA_synth_type1"/>
    <property type="match status" value="1"/>
</dbReference>
<comment type="pathway">
    <text evidence="11">Porphyrin-containing compound metabolism; heme A biosynthesis; heme A from heme O: step 1/1.</text>
</comment>
<dbReference type="Proteomes" id="UP001519294">
    <property type="component" value="Unassembled WGS sequence"/>
</dbReference>
<dbReference type="InterPro" id="IPR050450">
    <property type="entry name" value="COX15/CtaA_HemeA_synthase"/>
</dbReference>
<comment type="caution">
    <text evidence="12">The sequence shown here is derived from an EMBL/GenBank/DDBJ whole genome shotgun (WGS) entry which is preliminary data.</text>
</comment>
<evidence type="ECO:0000256" key="6">
    <source>
        <dbReference type="ARBA" id="ARBA00023002"/>
    </source>
</evidence>
<keyword evidence="6 11" id="KW-0560">Oxidoreductase</keyword>
<comment type="catalytic activity">
    <reaction evidence="11">
        <text>Fe(II)-heme o + 2 A + H2O = Fe(II)-heme a + 2 AH2</text>
        <dbReference type="Rhea" id="RHEA:63388"/>
        <dbReference type="ChEBI" id="CHEBI:13193"/>
        <dbReference type="ChEBI" id="CHEBI:15377"/>
        <dbReference type="ChEBI" id="CHEBI:17499"/>
        <dbReference type="ChEBI" id="CHEBI:60530"/>
        <dbReference type="ChEBI" id="CHEBI:61715"/>
        <dbReference type="EC" id="1.17.99.9"/>
    </reaction>
</comment>
<dbReference type="EMBL" id="JAGIKX010000001">
    <property type="protein sequence ID" value="MBP2256079.1"/>
    <property type="molecule type" value="Genomic_DNA"/>
</dbReference>
<evidence type="ECO:0000256" key="1">
    <source>
        <dbReference type="ARBA" id="ARBA00004141"/>
    </source>
</evidence>
<evidence type="ECO:0000313" key="13">
    <source>
        <dbReference type="Proteomes" id="UP001519294"/>
    </source>
</evidence>
<feature type="transmembrane region" description="Helical" evidence="11">
    <location>
        <begin position="7"/>
        <end position="26"/>
    </location>
</feature>
<keyword evidence="7 11" id="KW-0408">Iron</keyword>
<reference evidence="12 13" key="1">
    <citation type="submission" date="2021-03" db="EMBL/GenBank/DDBJ databases">
        <title>Genomic Encyclopedia of Type Strains, Phase IV (KMG-IV): sequencing the most valuable type-strain genomes for metagenomic binning, comparative biology and taxonomic classification.</title>
        <authorList>
            <person name="Goeker M."/>
        </authorList>
    </citation>
    <scope>NUCLEOTIDE SEQUENCE [LARGE SCALE GENOMIC DNA]</scope>
    <source>
        <strain evidence="12 13">DSM 25790</strain>
    </source>
</reference>
<sequence length="332" mass="37241">MIKTLKWLSVVSTIGMIFILLGGALVTKTESGAGCGKSWPLCHGQFIPSEITTELVIELSHRLVSGIVGISVLALAYLSWKHIGHIREVKLLSFLSVFFLVLQGLIGAAAVMWGQSDFVLAAHFGISLISFAAIFLLMLLIFELDKKLDTSSLFIQKKHRVEIYLLTAYTIMVVYTGALVRHAKAELVCGNWPFCVNSFPFGISDYSFSQWIHMGHRLAAGLLFIWTVSLFIRVIKHYKHNKVMFWGWVTIVSLISLQVFFGAMIVFTMLNLGIALLHAFVISCYFAMLSYFIMLSTRSAKYEKEKSMGIINQKNPAKTKLDPIAFQANKNR</sequence>
<keyword evidence="5 11" id="KW-1133">Transmembrane helix</keyword>
<feature type="binding site" description="axial binding residue" evidence="11">
    <location>
        <position position="216"/>
    </location>
    <ligand>
        <name>heme</name>
        <dbReference type="ChEBI" id="CHEBI:30413"/>
    </ligand>
    <ligandPart>
        <name>Fe</name>
        <dbReference type="ChEBI" id="CHEBI:18248"/>
    </ligandPart>
</feature>
<comment type="similarity">
    <text evidence="11">Belongs to the COX15/CtaA family. Type 1 subfamily.</text>
</comment>
<feature type="transmembrane region" description="Helical" evidence="11">
    <location>
        <begin position="273"/>
        <end position="294"/>
    </location>
</feature>
<evidence type="ECO:0000256" key="4">
    <source>
        <dbReference type="ARBA" id="ARBA00022723"/>
    </source>
</evidence>
<feature type="transmembrane region" description="Helical" evidence="11">
    <location>
        <begin position="92"/>
        <end position="114"/>
    </location>
</feature>
<feature type="transmembrane region" description="Helical" evidence="11">
    <location>
        <begin position="120"/>
        <end position="142"/>
    </location>
</feature>
<evidence type="ECO:0000256" key="11">
    <source>
        <dbReference type="HAMAP-Rule" id="MF_01664"/>
    </source>
</evidence>
<feature type="transmembrane region" description="Helical" evidence="11">
    <location>
        <begin position="163"/>
        <end position="183"/>
    </location>
</feature>
<dbReference type="InterPro" id="IPR023755">
    <property type="entry name" value="HemeA_Synthase_type1"/>
</dbReference>
<feature type="transmembrane region" description="Helical" evidence="11">
    <location>
        <begin position="214"/>
        <end position="232"/>
    </location>
</feature>
<keyword evidence="8 11" id="KW-0350">Heme biosynthesis</keyword>
<comment type="function">
    <text evidence="11">Catalyzes the conversion of heme O to heme A by two successive hydroxylations of the methyl group at C8. The first hydroxylation forms heme I, the second hydroxylation results in an unstable dihydroxymethyl group, which spontaneously dehydrates, resulting in the formyl group of heme A.</text>
</comment>
<evidence type="ECO:0000256" key="8">
    <source>
        <dbReference type="ARBA" id="ARBA00023133"/>
    </source>
</evidence>
<comment type="cofactor">
    <cofactor evidence="11">
        <name>heme b</name>
        <dbReference type="ChEBI" id="CHEBI:60344"/>
    </cofactor>
</comment>
<evidence type="ECO:0000256" key="10">
    <source>
        <dbReference type="ARBA" id="ARBA00023157"/>
    </source>
</evidence>
<protein>
    <recommendedName>
        <fullName evidence="11">Heme A synthase</fullName>
        <shortName evidence="11">HAS</shortName>
        <ecNumber evidence="11">1.17.99.9</ecNumber>
    </recommendedName>
    <alternativeName>
        <fullName evidence="11">Cytochrome aa3-controlling protein</fullName>
    </alternativeName>
</protein>
<dbReference type="InterPro" id="IPR003780">
    <property type="entry name" value="COX15/CtaA_fam"/>
</dbReference>
<dbReference type="Pfam" id="PF02628">
    <property type="entry name" value="COX15-CtaA"/>
    <property type="match status" value="1"/>
</dbReference>
<dbReference type="EC" id="1.17.99.9" evidence="11"/>
<organism evidence="12 13">
    <name type="scientific">Virgibacillus alimentarius</name>
    <dbReference type="NCBI Taxonomy" id="698769"/>
    <lineage>
        <taxon>Bacteria</taxon>
        <taxon>Bacillati</taxon>
        <taxon>Bacillota</taxon>
        <taxon>Bacilli</taxon>
        <taxon>Bacillales</taxon>
        <taxon>Bacillaceae</taxon>
        <taxon>Virgibacillus</taxon>
    </lineage>
</organism>
<evidence type="ECO:0000256" key="9">
    <source>
        <dbReference type="ARBA" id="ARBA00023136"/>
    </source>
</evidence>
<keyword evidence="13" id="KW-1185">Reference proteome</keyword>
<evidence type="ECO:0000256" key="3">
    <source>
        <dbReference type="ARBA" id="ARBA00022692"/>
    </source>
</evidence>
<keyword evidence="4 11" id="KW-0479">Metal-binding</keyword>
<gene>
    <name evidence="11" type="primary">ctaA</name>
    <name evidence="12" type="ORF">J2Z81_000011</name>
</gene>
<evidence type="ECO:0000256" key="5">
    <source>
        <dbReference type="ARBA" id="ARBA00022989"/>
    </source>
</evidence>
<name>A0ABS4S3L0_9BACI</name>
<keyword evidence="3 11" id="KW-0812">Transmembrane</keyword>
<dbReference type="RefSeq" id="WP_051681401.1">
    <property type="nucleotide sequence ID" value="NZ_JAGIKX010000001.1"/>
</dbReference>
<accession>A0ABS4S3L0</accession>